<dbReference type="AlphaFoldDB" id="A0A170PMH8"/>
<evidence type="ECO:0000259" key="2">
    <source>
        <dbReference type="Pfam" id="PF26109"/>
    </source>
</evidence>
<dbReference type="InterPro" id="IPR059019">
    <property type="entry name" value="WHD_CapW"/>
</dbReference>
<reference evidence="3" key="1">
    <citation type="submission" date="2015-10" db="EMBL/GenBank/DDBJ databases">
        <authorList>
            <person name="Gilbert D.G."/>
        </authorList>
    </citation>
    <scope>NUCLEOTIDE SEQUENCE</scope>
</reference>
<proteinExistence type="predicted"/>
<protein>
    <submittedName>
        <fullName evidence="3">COGs COG2378</fullName>
    </submittedName>
</protein>
<name>A0A170PMH8_9ZZZZ</name>
<dbReference type="EMBL" id="CZQC01000071">
    <property type="protein sequence ID" value="CUS42812.1"/>
    <property type="molecule type" value="Genomic_DNA"/>
</dbReference>
<feature type="domain" description="DNA-binding transcriptional repressor CapW winged helix-turn-helix" evidence="2">
    <location>
        <begin position="16"/>
        <end position="96"/>
    </location>
</feature>
<organism evidence="3">
    <name type="scientific">hydrothermal vent metagenome</name>
    <dbReference type="NCBI Taxonomy" id="652676"/>
    <lineage>
        <taxon>unclassified sequences</taxon>
        <taxon>metagenomes</taxon>
        <taxon>ecological metagenomes</taxon>
    </lineage>
</organism>
<dbReference type="Pfam" id="PF26109">
    <property type="entry name" value="WHD_BrxR"/>
    <property type="match status" value="1"/>
</dbReference>
<sequence>MSEDELLQAPAVKYNNLQSYRLIELVAQWEGRLTANHLSDVFGDSRSTATQLIQSYIEQCPDSLIYNPAIKGYEPTEEFIPSFCSGTLDEYMQLMRPYLSQNTTGTQVQFNIEPDPRLSPERQRIVALDYDMNTTLDGRYKRTYRVRAALLTYWLQHLRLDRYREKAEGQQIIISPESQITLAPYMPK</sequence>
<feature type="domain" description="DNA-binding transcriptional repressor CapW C-terminal dimerisation" evidence="1">
    <location>
        <begin position="108"/>
        <end position="176"/>
    </location>
</feature>
<accession>A0A170PMH8</accession>
<evidence type="ECO:0000313" key="3">
    <source>
        <dbReference type="EMBL" id="CUS42812.1"/>
    </source>
</evidence>
<dbReference type="Pfam" id="PF26107">
    <property type="entry name" value="BrxR_CTD"/>
    <property type="match status" value="1"/>
</dbReference>
<dbReference type="InterPro" id="IPR059020">
    <property type="entry name" value="CapW_CTD"/>
</dbReference>
<evidence type="ECO:0000259" key="1">
    <source>
        <dbReference type="Pfam" id="PF26107"/>
    </source>
</evidence>
<gene>
    <name evidence="3" type="ORF">MGWOODY_Tha2888</name>
</gene>